<organism evidence="2 3">
    <name type="scientific">Pteropus alecto</name>
    <name type="common">Black flying fox</name>
    <dbReference type="NCBI Taxonomy" id="9402"/>
    <lineage>
        <taxon>Eukaryota</taxon>
        <taxon>Metazoa</taxon>
        <taxon>Chordata</taxon>
        <taxon>Craniata</taxon>
        <taxon>Vertebrata</taxon>
        <taxon>Euteleostomi</taxon>
        <taxon>Mammalia</taxon>
        <taxon>Eutheria</taxon>
        <taxon>Laurasiatheria</taxon>
        <taxon>Chiroptera</taxon>
        <taxon>Yinpterochiroptera</taxon>
        <taxon>Pteropodoidea</taxon>
        <taxon>Pteropodidae</taxon>
        <taxon>Pteropodinae</taxon>
        <taxon>Pteropus</taxon>
    </lineage>
</organism>
<feature type="region of interest" description="Disordered" evidence="1">
    <location>
        <begin position="1"/>
        <end position="44"/>
    </location>
</feature>
<reference evidence="3" key="1">
    <citation type="journal article" date="2013" name="Science">
        <title>Comparative analysis of bat genomes provides insight into the evolution of flight and immunity.</title>
        <authorList>
            <person name="Zhang G."/>
            <person name="Cowled C."/>
            <person name="Shi Z."/>
            <person name="Huang Z."/>
            <person name="Bishop-Lilly K.A."/>
            <person name="Fang X."/>
            <person name="Wynne J.W."/>
            <person name="Xiong Z."/>
            <person name="Baker M.L."/>
            <person name="Zhao W."/>
            <person name="Tachedjian M."/>
            <person name="Zhu Y."/>
            <person name="Zhou P."/>
            <person name="Jiang X."/>
            <person name="Ng J."/>
            <person name="Yang L."/>
            <person name="Wu L."/>
            <person name="Xiao J."/>
            <person name="Feng Y."/>
            <person name="Chen Y."/>
            <person name="Sun X."/>
            <person name="Zhang Y."/>
            <person name="Marsh G.A."/>
            <person name="Crameri G."/>
            <person name="Broder C.C."/>
            <person name="Frey K.G."/>
            <person name="Wang L.F."/>
            <person name="Wang J."/>
        </authorList>
    </citation>
    <scope>NUCLEOTIDE SEQUENCE [LARGE SCALE GENOMIC DNA]</scope>
</reference>
<evidence type="ECO:0000256" key="1">
    <source>
        <dbReference type="SAM" id="MobiDB-lite"/>
    </source>
</evidence>
<proteinExistence type="predicted"/>
<name>L5KBP6_PTEAL</name>
<gene>
    <name evidence="2" type="ORF">PAL_GLEAN10022323</name>
</gene>
<protein>
    <submittedName>
        <fullName evidence="2">Uncharacterized protein</fullName>
    </submittedName>
</protein>
<evidence type="ECO:0000313" key="2">
    <source>
        <dbReference type="EMBL" id="ELK07903.1"/>
    </source>
</evidence>
<keyword evidence="3" id="KW-1185">Reference proteome</keyword>
<dbReference type="AlphaFoldDB" id="L5KBP6"/>
<dbReference type="EMBL" id="KB030947">
    <property type="protein sequence ID" value="ELK07903.1"/>
    <property type="molecule type" value="Genomic_DNA"/>
</dbReference>
<evidence type="ECO:0000313" key="3">
    <source>
        <dbReference type="Proteomes" id="UP000010552"/>
    </source>
</evidence>
<dbReference type="InParanoid" id="L5KBP6"/>
<feature type="region of interest" description="Disordered" evidence="1">
    <location>
        <begin position="72"/>
        <end position="92"/>
    </location>
</feature>
<sequence>MPALWDGGIPTAPRALPHRGVQETGPLRPPSGAPREKRRHLDTGGVLRSYPRVFHGAGTWCTHVSASGAADERFANPRLPGRQLQVRARTHS</sequence>
<accession>L5KBP6</accession>
<dbReference type="Proteomes" id="UP000010552">
    <property type="component" value="Unassembled WGS sequence"/>
</dbReference>